<sequence length="180" mass="17945">MQFRALLAAAACVAFAAAQATPKPSPPARVKNAGACDTDADCKTFPGTVCVLFSQGDFVSGKCTPNYAKKPVCRGGQSGLCPQYQDPTQGYLNTQCVLVDKAQQPGTPGAAASGTSTTPSPDDITEAPVAGTTPTTTKKAGGATIPTTTAAGPKPPQIPGGRRLASAADTPPTAAPTDAP</sequence>
<dbReference type="AlphaFoldDB" id="A0A6A4ZLK0"/>
<feature type="signal peptide" evidence="2">
    <location>
        <begin position="1"/>
        <end position="18"/>
    </location>
</feature>
<name>A0A6A4ZLK0_9STRA</name>
<reference evidence="3" key="1">
    <citation type="submission" date="2019-06" db="EMBL/GenBank/DDBJ databases">
        <title>Genomics analysis of Aphanomyces spp. identifies a new class of oomycete effector associated with host adaptation.</title>
        <authorList>
            <person name="Gaulin E."/>
        </authorList>
    </citation>
    <scope>NUCLEOTIDE SEQUENCE</scope>
    <source>
        <strain evidence="3">CBS 578.67</strain>
    </source>
</reference>
<evidence type="ECO:0000256" key="2">
    <source>
        <dbReference type="SAM" id="SignalP"/>
    </source>
</evidence>
<organism evidence="3">
    <name type="scientific">Aphanomyces stellatus</name>
    <dbReference type="NCBI Taxonomy" id="120398"/>
    <lineage>
        <taxon>Eukaryota</taxon>
        <taxon>Sar</taxon>
        <taxon>Stramenopiles</taxon>
        <taxon>Oomycota</taxon>
        <taxon>Saprolegniomycetes</taxon>
        <taxon>Saprolegniales</taxon>
        <taxon>Verrucalvaceae</taxon>
        <taxon>Aphanomyces</taxon>
    </lineage>
</organism>
<feature type="compositionally biased region" description="Low complexity" evidence="1">
    <location>
        <begin position="105"/>
        <end position="152"/>
    </location>
</feature>
<evidence type="ECO:0000256" key="1">
    <source>
        <dbReference type="SAM" id="MobiDB-lite"/>
    </source>
</evidence>
<feature type="compositionally biased region" description="Low complexity" evidence="1">
    <location>
        <begin position="167"/>
        <end position="180"/>
    </location>
</feature>
<protein>
    <recommendedName>
        <fullName evidence="4">CBM1 domain-containing protein</fullName>
    </recommendedName>
</protein>
<accession>A0A6A4ZLK0</accession>
<dbReference type="EMBL" id="VJMH01001063">
    <property type="protein sequence ID" value="KAF0713365.1"/>
    <property type="molecule type" value="Genomic_DNA"/>
</dbReference>
<evidence type="ECO:0008006" key="4">
    <source>
        <dbReference type="Google" id="ProtNLM"/>
    </source>
</evidence>
<feature type="region of interest" description="Disordered" evidence="1">
    <location>
        <begin position="104"/>
        <end position="180"/>
    </location>
</feature>
<feature type="chain" id="PRO_5025462018" description="CBM1 domain-containing protein" evidence="2">
    <location>
        <begin position="19"/>
        <end position="180"/>
    </location>
</feature>
<feature type="non-terminal residue" evidence="3">
    <location>
        <position position="180"/>
    </location>
</feature>
<keyword evidence="2" id="KW-0732">Signal</keyword>
<evidence type="ECO:0000313" key="3">
    <source>
        <dbReference type="EMBL" id="KAF0713365.1"/>
    </source>
</evidence>
<comment type="caution">
    <text evidence="3">The sequence shown here is derived from an EMBL/GenBank/DDBJ whole genome shotgun (WGS) entry which is preliminary data.</text>
</comment>
<proteinExistence type="predicted"/>
<gene>
    <name evidence="3" type="ORF">As57867_004371</name>
</gene>
<dbReference type="OrthoDB" id="127422at2759"/>